<dbReference type="Proteomes" id="UP000515180">
    <property type="component" value="Unplaced"/>
</dbReference>
<feature type="transmembrane region" description="Helical" evidence="6">
    <location>
        <begin position="155"/>
        <end position="180"/>
    </location>
</feature>
<keyword evidence="8" id="KW-1185">Reference proteome</keyword>
<evidence type="ECO:0000313" key="9">
    <source>
        <dbReference type="RefSeq" id="XP_012245122.1"/>
    </source>
</evidence>
<gene>
    <name evidence="9" type="primary">LOC100746273</name>
</gene>
<dbReference type="AlphaFoldDB" id="A0A6P3V0B6"/>
<evidence type="ECO:0000256" key="1">
    <source>
        <dbReference type="ARBA" id="ARBA00004127"/>
    </source>
</evidence>
<feature type="transmembrane region" description="Helical" evidence="6">
    <location>
        <begin position="392"/>
        <end position="411"/>
    </location>
</feature>
<evidence type="ECO:0000256" key="3">
    <source>
        <dbReference type="ARBA" id="ARBA00022692"/>
    </source>
</evidence>
<keyword evidence="4 6" id="KW-1133">Transmembrane helix</keyword>
<feature type="transmembrane region" description="Helical" evidence="6">
    <location>
        <begin position="326"/>
        <end position="344"/>
    </location>
</feature>
<evidence type="ECO:0000256" key="2">
    <source>
        <dbReference type="ARBA" id="ARBA00006565"/>
    </source>
</evidence>
<accession>A0A6P3V0B6</accession>
<comment type="subcellular location">
    <subcellularLocation>
        <location evidence="1">Endomembrane system</location>
        <topology evidence="1">Multi-pass membrane protein</topology>
    </subcellularLocation>
</comment>
<proteinExistence type="inferred from homology"/>
<dbReference type="InterPro" id="IPR050911">
    <property type="entry name" value="DRAM/TMEM150_Autophagy_Mod"/>
</dbReference>
<evidence type="ECO:0000313" key="8">
    <source>
        <dbReference type="Proteomes" id="UP000515180"/>
    </source>
</evidence>
<feature type="domain" description="CWH43-like N-terminal" evidence="7">
    <location>
        <begin position="279"/>
        <end position="503"/>
    </location>
</feature>
<name>A0A6P3V0B6_BOMIM</name>
<evidence type="ECO:0000259" key="7">
    <source>
        <dbReference type="Pfam" id="PF10277"/>
    </source>
</evidence>
<feature type="transmembrane region" description="Helical" evidence="6">
    <location>
        <begin position="92"/>
        <end position="113"/>
    </location>
</feature>
<feature type="transmembrane region" description="Helical" evidence="6">
    <location>
        <begin position="477"/>
        <end position="495"/>
    </location>
</feature>
<feature type="transmembrane region" description="Helical" evidence="6">
    <location>
        <begin position="200"/>
        <end position="225"/>
    </location>
</feature>
<evidence type="ECO:0000256" key="5">
    <source>
        <dbReference type="ARBA" id="ARBA00023136"/>
    </source>
</evidence>
<keyword evidence="3 6" id="KW-0812">Transmembrane</keyword>
<dbReference type="InterPro" id="IPR019402">
    <property type="entry name" value="CWH43_N"/>
</dbReference>
<dbReference type="KEGG" id="bim:100746273"/>
<feature type="transmembrane region" description="Helical" evidence="6">
    <location>
        <begin position="119"/>
        <end position="143"/>
    </location>
</feature>
<comment type="similarity">
    <text evidence="2">Belongs to the DRAM/TMEM150 family.</text>
</comment>
<feature type="transmembrane region" description="Helical" evidence="6">
    <location>
        <begin position="53"/>
        <end position="71"/>
    </location>
</feature>
<dbReference type="GeneID" id="100746273"/>
<protein>
    <submittedName>
        <fullName evidence="9">Uncharacterized protein LOC100746273</fullName>
    </submittedName>
</protein>
<dbReference type="OrthoDB" id="191706at2759"/>
<reference evidence="9" key="1">
    <citation type="submission" date="2025-08" db="UniProtKB">
        <authorList>
            <consortium name="RefSeq"/>
        </authorList>
    </citation>
    <scope>IDENTIFICATION</scope>
</reference>
<organism evidence="8 9">
    <name type="scientific">Bombus impatiens</name>
    <name type="common">Bumblebee</name>
    <dbReference type="NCBI Taxonomy" id="132113"/>
    <lineage>
        <taxon>Eukaryota</taxon>
        <taxon>Metazoa</taxon>
        <taxon>Ecdysozoa</taxon>
        <taxon>Arthropoda</taxon>
        <taxon>Hexapoda</taxon>
        <taxon>Insecta</taxon>
        <taxon>Pterygota</taxon>
        <taxon>Neoptera</taxon>
        <taxon>Endopterygota</taxon>
        <taxon>Hymenoptera</taxon>
        <taxon>Apocrita</taxon>
        <taxon>Aculeata</taxon>
        <taxon>Apoidea</taxon>
        <taxon>Anthophila</taxon>
        <taxon>Apidae</taxon>
        <taxon>Bombus</taxon>
        <taxon>Pyrobombus</taxon>
    </lineage>
</organism>
<feature type="transmembrane region" description="Helical" evidence="6">
    <location>
        <begin position="432"/>
        <end position="457"/>
    </location>
</feature>
<feature type="domain" description="CWH43-like N-terminal" evidence="7">
    <location>
        <begin position="7"/>
        <end position="229"/>
    </location>
</feature>
<feature type="transmembrane region" description="Helical" evidence="6">
    <location>
        <begin position="279"/>
        <end position="306"/>
    </location>
</feature>
<dbReference type="Pfam" id="PF10277">
    <property type="entry name" value="Frag1"/>
    <property type="match status" value="2"/>
</dbReference>
<feature type="transmembrane region" description="Helical" evidence="6">
    <location>
        <begin position="7"/>
        <end position="27"/>
    </location>
</feature>
<sequence length="543" mass="61030">MSYGKLHVLPLSLFILIPVTFLITYTMSVQWDHVVPGFPYISETGTLSPESCIFAQFLNIAALLLACCVYIRHRQVSQWQFERGNDLVSKKIVVVTAWCGVLGCFGLDILANFQEARVVAAHMIGAMTCFTAGTIYFCLQTYLSHKMVPAVNGRIVVYIRAALSVLTLILTITTILPGYISMLEFQGDDYKKWLPTDGGWAWHVASAISEWVLAIVYCVFLLTFVPEFRLINFEDPVVTLIYLDKDQDLKLPHKLNPPVQESPQTHTGNMDKEDFLVNLHYLPIILFISLPSVFILTYIIAVLLGHVEAEFPYISDAATYAPESCIFAQFINMIAMLMSFLVYIRYSQVKECSSTFRLQHSLPKWNHWALIFGLISTFGLSVVANFQETSVIVVHFIGALLCFGGGTAYFWTQAVCSFYLHPLGCSLKLAHLRAALSTFCTVCFVVTLITGVLARLAYKGTNPRKWYKEDGGWELHVASTITEWLCAAAFCVYILTFTEEFRDVKVTHPKVISTLNRTRLSNEALNESQDSAMGHNRDATTIT</sequence>
<keyword evidence="5 6" id="KW-0472">Membrane</keyword>
<dbReference type="RefSeq" id="XP_012245122.1">
    <property type="nucleotide sequence ID" value="XM_012389699.3"/>
</dbReference>
<evidence type="ECO:0000256" key="6">
    <source>
        <dbReference type="SAM" id="Phobius"/>
    </source>
</evidence>
<feature type="transmembrane region" description="Helical" evidence="6">
    <location>
        <begin position="365"/>
        <end position="386"/>
    </location>
</feature>
<dbReference type="PANTHER" id="PTHR21324:SF2">
    <property type="entry name" value="EG:22E5.9 PROTEIN"/>
    <property type="match status" value="1"/>
</dbReference>
<dbReference type="PANTHER" id="PTHR21324">
    <property type="entry name" value="FASTING-INDUCIBLE INTEGRAL MEMBRANE PROTEIN TM6P1-RELATED"/>
    <property type="match status" value="1"/>
</dbReference>
<evidence type="ECO:0000256" key="4">
    <source>
        <dbReference type="ARBA" id="ARBA00022989"/>
    </source>
</evidence>
<dbReference type="GO" id="GO:0012505">
    <property type="term" value="C:endomembrane system"/>
    <property type="evidence" value="ECO:0007669"/>
    <property type="project" value="UniProtKB-SubCell"/>
</dbReference>